<proteinExistence type="predicted"/>
<accession>A0ABQ6JC59</accession>
<sequence length="238" mass="25148">MSGPNTAYDPVRVEALSEEAVQQAVDAALAAVATAADLDALKVARLEHAGDRSPLALANREIGALPPAAKADAGRRVGQARGAVQRALAERTAVLEAERDARVLVVETVDVTLPVDRVPAGARHPCAAVGPHRRPVRRDGLGDRRGSRGRGRVVQLRRAELRPRPPGAADAGHLLRRAAGGRPRAAHPHLPGAGALAAGARRPDVRRVPGSHVPHRRGSTRRTPRCSRRSRGSRSTRA</sequence>
<evidence type="ECO:0000313" key="3">
    <source>
        <dbReference type="EMBL" id="GMA85379.1"/>
    </source>
</evidence>
<evidence type="ECO:0000259" key="2">
    <source>
        <dbReference type="Pfam" id="PF02912"/>
    </source>
</evidence>
<dbReference type="Pfam" id="PF02912">
    <property type="entry name" value="Phe_tRNA-synt_N"/>
    <property type="match status" value="1"/>
</dbReference>
<reference evidence="4" key="1">
    <citation type="journal article" date="2019" name="Int. J. Syst. Evol. Microbiol.">
        <title>The Global Catalogue of Microorganisms (GCM) 10K type strain sequencing project: providing services to taxonomists for standard genome sequencing and annotation.</title>
        <authorList>
            <consortium name="The Broad Institute Genomics Platform"/>
            <consortium name="The Broad Institute Genome Sequencing Center for Infectious Disease"/>
            <person name="Wu L."/>
            <person name="Ma J."/>
        </authorList>
    </citation>
    <scope>NUCLEOTIDE SEQUENCE [LARGE SCALE GENOMIC DNA]</scope>
    <source>
        <strain evidence="4">NBRC 108730</strain>
    </source>
</reference>
<dbReference type="InterPro" id="IPR010978">
    <property type="entry name" value="tRNA-bd_arm"/>
</dbReference>
<feature type="domain" description="Phenylalanine-tRNA ligase class II N-terminal" evidence="2">
    <location>
        <begin position="37"/>
        <end position="104"/>
    </location>
</feature>
<dbReference type="Proteomes" id="UP001157017">
    <property type="component" value="Unassembled WGS sequence"/>
</dbReference>
<evidence type="ECO:0000313" key="4">
    <source>
        <dbReference type="Proteomes" id="UP001157017"/>
    </source>
</evidence>
<feature type="compositionally biased region" description="Basic residues" evidence="1">
    <location>
        <begin position="213"/>
        <end position="238"/>
    </location>
</feature>
<comment type="caution">
    <text evidence="3">The sequence shown here is derived from an EMBL/GenBank/DDBJ whole genome shotgun (WGS) entry which is preliminary data.</text>
</comment>
<protein>
    <recommendedName>
        <fullName evidence="2">Phenylalanine-tRNA ligase class II N-terminal domain-containing protein</fullName>
    </recommendedName>
</protein>
<feature type="region of interest" description="Disordered" evidence="1">
    <location>
        <begin position="128"/>
        <end position="153"/>
    </location>
</feature>
<feature type="region of interest" description="Disordered" evidence="1">
    <location>
        <begin position="179"/>
        <end position="238"/>
    </location>
</feature>
<keyword evidence="4" id="KW-1185">Reference proteome</keyword>
<dbReference type="EMBL" id="BSUZ01000001">
    <property type="protein sequence ID" value="GMA85379.1"/>
    <property type="molecule type" value="Genomic_DNA"/>
</dbReference>
<organism evidence="3 4">
    <name type="scientific">Angustibacter aerolatus</name>
    <dbReference type="NCBI Taxonomy" id="1162965"/>
    <lineage>
        <taxon>Bacteria</taxon>
        <taxon>Bacillati</taxon>
        <taxon>Actinomycetota</taxon>
        <taxon>Actinomycetes</taxon>
        <taxon>Kineosporiales</taxon>
        <taxon>Kineosporiaceae</taxon>
    </lineage>
</organism>
<evidence type="ECO:0000256" key="1">
    <source>
        <dbReference type="SAM" id="MobiDB-lite"/>
    </source>
</evidence>
<name>A0ABQ6JC59_9ACTN</name>
<gene>
    <name evidence="3" type="ORF">GCM10025868_06290</name>
</gene>
<dbReference type="InterPro" id="IPR045864">
    <property type="entry name" value="aa-tRNA-synth_II/BPL/LPL"/>
</dbReference>
<feature type="compositionally biased region" description="Basic and acidic residues" evidence="1">
    <location>
        <begin position="137"/>
        <end position="146"/>
    </location>
</feature>
<feature type="compositionally biased region" description="Low complexity" evidence="1">
    <location>
        <begin position="179"/>
        <end position="200"/>
    </location>
</feature>
<dbReference type="InterPro" id="IPR004188">
    <property type="entry name" value="Phe-tRNA_ligase_II_N"/>
</dbReference>
<dbReference type="Gene3D" id="3.30.930.10">
    <property type="entry name" value="Bira Bifunctional Protein, Domain 2"/>
    <property type="match status" value="1"/>
</dbReference>
<dbReference type="SUPFAM" id="SSF46589">
    <property type="entry name" value="tRNA-binding arm"/>
    <property type="match status" value="1"/>
</dbReference>